<gene>
    <name evidence="5" type="ORF">HLPR_27020</name>
</gene>
<reference evidence="5 6" key="1">
    <citation type="submission" date="2023-08" db="EMBL/GenBank/DDBJ databases">
        <title>Helicovermis profunda gen. nov., sp. nov., a novel mesophilic, fermentative bacterium within the Bacillota from a deep-sea hydrothermal vent chimney.</title>
        <authorList>
            <person name="Miyazaki U."/>
            <person name="Mizutani D."/>
            <person name="Hashimoto Y."/>
            <person name="Tame A."/>
            <person name="Sawayama S."/>
            <person name="Miyazaki J."/>
            <person name="Takai K."/>
            <person name="Nakagawa S."/>
        </authorList>
    </citation>
    <scope>NUCLEOTIDE SEQUENCE [LARGE SCALE GENOMIC DNA]</scope>
    <source>
        <strain evidence="5 6">S502</strain>
    </source>
</reference>
<feature type="compositionally biased region" description="Low complexity" evidence="2">
    <location>
        <begin position="334"/>
        <end position="366"/>
    </location>
</feature>
<evidence type="ECO:0000256" key="1">
    <source>
        <dbReference type="ARBA" id="ARBA00022737"/>
    </source>
</evidence>
<sequence>MKRKLSLVLIFLMIFSTTSVYADVTPTSQAVGIMQSVYSNFTDTERGYLHQARAEVDSITDAQWQGLITGDGLFTYYNFDSANHPYEGEYQAGTKIVNETDVKDLISGLLTIYFNSDSSQIESEIASFKTANKSLFTTLLPNSSADQLINLVIDSKENVADSITTSEKSALVMASTKSTLTTAIENALQTAVGVELDKSKYTTLKTDMQQIGWNSTKLVGTINSIINSLTIGEDAEAALANAIIRESSTINANTSFYEGNSQTVSLNVLESSTNLIKLNSADSTIVSVSGLTLKGVKKGTTTIYVYRVGAPESDMNNNVGYIYSFSVTVKEKSTTSGTTPTGTTDTTTPTTTEPTNVDDTTSSADSDVVDSENVKDEAAASAISDSVASTASSLAKLVVAGIDEKEISTLATNMSSVLKASANIVKTIETPEAAKSAIENQISVVKNVATVSSVLNNNEDTSKVLDQTKDLLNSSDSLFAKLEDKEVVLDLTKSLIESSVSLITNVDENKEVNGKEVVKSTKALKNAVVKVAQSYVENVSTTTLDTTKTKVEEGKALVSATLDDMIKDAKSSLDAVKTINKTLKDSKVISNKKVQAVVTIKVPLVEGAKTTEVTLPKLKDVFDVVDTVKVQSPQASFEINKNTFNNLKGGDVALSAETVKLTDMLQSKRKNIPSGATVIELNAKVAGEKVNKFNKPMNITIPYTLAEGENTNEVTVFLLQDDGSVKAVGGKYVDGKVTFKTNHFSKYFAKTARAKFNDLDKAEWAKDYVELLGGKGIVKGVNGNDFEPNSKITRAEFVALLTRAMAYKGDSKNNKFTDVDSNSWYADSVYAAYDNKIVGGKSQTMFAPNDKITREEMATMIANAMLEEGYKYSDFVTVPYEDAMNISNWAVRSIILTSNEDIVNGFESGAFMPKENATRAQAATMIYRLFEK</sequence>
<name>A0AAU9E6I7_9FIRM</name>
<keyword evidence="3" id="KW-0732">Signal</keyword>
<feature type="domain" description="SLH" evidence="4">
    <location>
        <begin position="812"/>
        <end position="875"/>
    </location>
</feature>
<evidence type="ECO:0000259" key="4">
    <source>
        <dbReference type="PROSITE" id="PS51272"/>
    </source>
</evidence>
<feature type="chain" id="PRO_5043684068" description="SLH domain-containing protein" evidence="3">
    <location>
        <begin position="23"/>
        <end position="932"/>
    </location>
</feature>
<organism evidence="5 6">
    <name type="scientific">Helicovermis profundi</name>
    <dbReference type="NCBI Taxonomy" id="3065157"/>
    <lineage>
        <taxon>Bacteria</taxon>
        <taxon>Bacillati</taxon>
        <taxon>Bacillota</taxon>
        <taxon>Clostridia</taxon>
        <taxon>Helicovermis</taxon>
    </lineage>
</organism>
<evidence type="ECO:0000256" key="2">
    <source>
        <dbReference type="SAM" id="MobiDB-lite"/>
    </source>
</evidence>
<feature type="region of interest" description="Disordered" evidence="2">
    <location>
        <begin position="333"/>
        <end position="373"/>
    </location>
</feature>
<evidence type="ECO:0000313" key="6">
    <source>
        <dbReference type="Proteomes" id="UP001321786"/>
    </source>
</evidence>
<dbReference type="RefSeq" id="WP_338535962.1">
    <property type="nucleotide sequence ID" value="NZ_AP028654.1"/>
</dbReference>
<dbReference type="InterPro" id="IPR001119">
    <property type="entry name" value="SLH_dom"/>
</dbReference>
<dbReference type="PANTHER" id="PTHR43308:SF5">
    <property type="entry name" value="S-LAYER PROTEIN _ PEPTIDOGLYCAN ENDO-BETA-N-ACETYLGLUCOSAMINIDASE"/>
    <property type="match status" value="1"/>
</dbReference>
<keyword evidence="6" id="KW-1185">Reference proteome</keyword>
<dbReference type="InterPro" id="IPR051465">
    <property type="entry name" value="Cell_Envelope_Struct_Comp"/>
</dbReference>
<proteinExistence type="predicted"/>
<feature type="domain" description="SLH" evidence="4">
    <location>
        <begin position="752"/>
        <end position="811"/>
    </location>
</feature>
<keyword evidence="1" id="KW-0677">Repeat</keyword>
<evidence type="ECO:0000256" key="3">
    <source>
        <dbReference type="SAM" id="SignalP"/>
    </source>
</evidence>
<evidence type="ECO:0000313" key="5">
    <source>
        <dbReference type="EMBL" id="BEP30371.1"/>
    </source>
</evidence>
<dbReference type="AlphaFoldDB" id="A0AAU9E6I7"/>
<protein>
    <recommendedName>
        <fullName evidence="4">SLH domain-containing protein</fullName>
    </recommendedName>
</protein>
<dbReference type="PROSITE" id="PS51272">
    <property type="entry name" value="SLH"/>
    <property type="match status" value="3"/>
</dbReference>
<dbReference type="KEGG" id="hprf:HLPR_27020"/>
<accession>A0AAU9E6I7</accession>
<feature type="signal peptide" evidence="3">
    <location>
        <begin position="1"/>
        <end position="22"/>
    </location>
</feature>
<dbReference type="EMBL" id="AP028654">
    <property type="protein sequence ID" value="BEP30371.1"/>
    <property type="molecule type" value="Genomic_DNA"/>
</dbReference>
<dbReference type="Proteomes" id="UP001321786">
    <property type="component" value="Chromosome"/>
</dbReference>
<feature type="domain" description="SLH" evidence="4">
    <location>
        <begin position="877"/>
        <end position="932"/>
    </location>
</feature>
<dbReference type="PANTHER" id="PTHR43308">
    <property type="entry name" value="OUTER MEMBRANE PROTEIN ALPHA-RELATED"/>
    <property type="match status" value="1"/>
</dbReference>
<dbReference type="Pfam" id="PF00395">
    <property type="entry name" value="SLH"/>
    <property type="match status" value="3"/>
</dbReference>